<sequence>MTCALANATLATLDLAFSGASDALILPKQTTPQMGLGWIFKAKKHWRKLIEYFSRQDNSGANWDLSLGYFISKEMKMTSVFPQFPRVHHTTPSSDGLMFNLNQYVNFTAVDGERSYVRNSICTLPGSVFHKVAYMDTDTETLIGWITLIGGAPFPKARMTGKYFGAYEDLVIFPDKGGLQHIFSSDYELCDGSGVVTVGP</sequence>
<name>A0A9W7E4S6_9STRA</name>
<keyword evidence="2" id="KW-1185">Reference proteome</keyword>
<evidence type="ECO:0000313" key="1">
    <source>
        <dbReference type="EMBL" id="GMH65195.1"/>
    </source>
</evidence>
<comment type="caution">
    <text evidence="1">The sequence shown here is derived from an EMBL/GenBank/DDBJ whole genome shotgun (WGS) entry which is preliminary data.</text>
</comment>
<dbReference type="AlphaFoldDB" id="A0A9W7E4S6"/>
<gene>
    <name evidence="1" type="ORF">TrRE_jg9175</name>
</gene>
<organism evidence="1 2">
    <name type="scientific">Triparma retinervis</name>
    <dbReference type="NCBI Taxonomy" id="2557542"/>
    <lineage>
        <taxon>Eukaryota</taxon>
        <taxon>Sar</taxon>
        <taxon>Stramenopiles</taxon>
        <taxon>Ochrophyta</taxon>
        <taxon>Bolidophyceae</taxon>
        <taxon>Parmales</taxon>
        <taxon>Triparmaceae</taxon>
        <taxon>Triparma</taxon>
    </lineage>
</organism>
<accession>A0A9W7E4S6</accession>
<dbReference type="Proteomes" id="UP001165082">
    <property type="component" value="Unassembled WGS sequence"/>
</dbReference>
<dbReference type="EMBL" id="BRXZ01001202">
    <property type="protein sequence ID" value="GMH65195.1"/>
    <property type="molecule type" value="Genomic_DNA"/>
</dbReference>
<reference evidence="1" key="1">
    <citation type="submission" date="2022-07" db="EMBL/GenBank/DDBJ databases">
        <title>Genome analysis of Parmales, a sister group of diatoms, reveals the evolutionary specialization of diatoms from phago-mixotrophs to photoautotrophs.</title>
        <authorList>
            <person name="Ban H."/>
            <person name="Sato S."/>
            <person name="Yoshikawa S."/>
            <person name="Kazumasa Y."/>
            <person name="Nakamura Y."/>
            <person name="Ichinomiya M."/>
            <person name="Saitoh K."/>
            <person name="Sato N."/>
            <person name="Blanc-Mathieu R."/>
            <person name="Endo H."/>
            <person name="Kuwata A."/>
            <person name="Ogata H."/>
        </authorList>
    </citation>
    <scope>NUCLEOTIDE SEQUENCE</scope>
</reference>
<protein>
    <submittedName>
        <fullName evidence="1">Uncharacterized protein</fullName>
    </submittedName>
</protein>
<proteinExistence type="predicted"/>
<evidence type="ECO:0000313" key="2">
    <source>
        <dbReference type="Proteomes" id="UP001165082"/>
    </source>
</evidence>